<reference evidence="3 4" key="1">
    <citation type="submission" date="2022-02" db="EMBL/GenBank/DDBJ databases">
        <title>Paenibacillus sp. MBLB1776 Whole Genome Shotgun Sequencing.</title>
        <authorList>
            <person name="Hwang C.Y."/>
            <person name="Cho E.-S."/>
            <person name="Seo M.-J."/>
        </authorList>
    </citation>
    <scope>NUCLEOTIDE SEQUENCE [LARGE SCALE GENOMIC DNA]</scope>
    <source>
        <strain evidence="3 4">MBLB1776</strain>
    </source>
</reference>
<dbReference type="InterPro" id="IPR005135">
    <property type="entry name" value="Endo/exonuclease/phosphatase"/>
</dbReference>
<organism evidence="3 4">
    <name type="scientific">Paenibacillus aurantius</name>
    <dbReference type="NCBI Taxonomy" id="2918900"/>
    <lineage>
        <taxon>Bacteria</taxon>
        <taxon>Bacillati</taxon>
        <taxon>Bacillota</taxon>
        <taxon>Bacilli</taxon>
        <taxon>Bacillales</taxon>
        <taxon>Paenibacillaceae</taxon>
        <taxon>Paenibacillus</taxon>
    </lineage>
</organism>
<evidence type="ECO:0000313" key="4">
    <source>
        <dbReference type="Proteomes" id="UP001305702"/>
    </source>
</evidence>
<dbReference type="Pfam" id="PF03372">
    <property type="entry name" value="Exo_endo_phos"/>
    <property type="match status" value="1"/>
</dbReference>
<evidence type="ECO:0000256" key="1">
    <source>
        <dbReference type="SAM" id="SignalP"/>
    </source>
</evidence>
<dbReference type="PANTHER" id="PTHR14859:SF15">
    <property type="entry name" value="ENDONUCLEASE_EXONUCLEASE_PHOSPHATASE DOMAIN-CONTAINING PROTEIN"/>
    <property type="match status" value="1"/>
</dbReference>
<evidence type="ECO:0000259" key="2">
    <source>
        <dbReference type="SMART" id="SM00635"/>
    </source>
</evidence>
<proteinExistence type="predicted"/>
<name>A0AA96LER8_9BACL</name>
<dbReference type="InterPro" id="IPR008964">
    <property type="entry name" value="Invasin/intimin_cell_adhesion"/>
</dbReference>
<gene>
    <name evidence="3" type="ORF">MJA45_02690</name>
</gene>
<dbReference type="InterPro" id="IPR036691">
    <property type="entry name" value="Endo/exonu/phosph_ase_sf"/>
</dbReference>
<evidence type="ECO:0000313" key="3">
    <source>
        <dbReference type="EMBL" id="WNQ11985.1"/>
    </source>
</evidence>
<dbReference type="GO" id="GO:0016020">
    <property type="term" value="C:membrane"/>
    <property type="evidence" value="ECO:0007669"/>
    <property type="project" value="GOC"/>
</dbReference>
<dbReference type="SMART" id="SM00635">
    <property type="entry name" value="BID_2"/>
    <property type="match status" value="2"/>
</dbReference>
<dbReference type="Proteomes" id="UP001305702">
    <property type="component" value="Chromosome"/>
</dbReference>
<keyword evidence="3" id="KW-0540">Nuclease</keyword>
<sequence>MALPTGTRRMTLIRFLILLTLLSAGLPLSSATAASDSPSSSGKGLKLKVMSYNINNGRGTDGVNDLARIADVIRGSGAEVVGLQAVDRFYSSRSGYEDQAKKLAELLGMHYAFGATVDLDPEPGRTERRQFGTAILSKYPILSSNLNLLSHSGTEKRALFEALLDVDGTKVRFYTTHMDTSASVRLTEAGEIASLIGSRTEPGIAAVYANALPGSPEVQRLLGTLADSFFDQSTAGTTPSYLPTKRVSYLLSTPEWELGEARVISSLASTHLPIVSELTLNPDARLHPDLKSLAYADQTITEMAGNALKVKLNGYYTNGTVRDVTEWAAYHSSRPEVADITAPGVIQTKAAGVSVIKAVYGGQTAELPLTVYLTRNADLETLLVDGKPIQEFTADRLFYERILPDGAVRVPKVTAEAADPNARVTVYAPNAVPGNAYVVVTADDGTTTKEYRLSFTKQKGEEHVPFKVMSFNIHHGADAGNVYDLERIAAVIRESGADLIGLQEVDRYYSSRSNNEDTIARLAGMLGMHYAYGANLDREPAAPGQPRSQYGTAVLSKYPILYAENHLLTSYGQEQRGLLETRVEIEGTPVTFYSTHLGLDAAQQKVQTEELLAITGSRSGAQIVVGDFNAKPETPDMRMMAQAFQEPFVDRPDAYTFDAEAPSSKIDYIWANEQVLVGDRSEAQVIDTQASDHRPIISTLYVKRAPQKPVSLALDPQEWQAQPGETVPIKAILTYEDGTTREVTGSVKFAHTQGSVASVNVHGIVKAHRPGTAAITAVYEGLRAELKVNVTGERK</sequence>
<dbReference type="Pfam" id="PF02368">
    <property type="entry name" value="Big_2"/>
    <property type="match status" value="1"/>
</dbReference>
<dbReference type="InterPro" id="IPR003343">
    <property type="entry name" value="Big_2"/>
</dbReference>
<dbReference type="SUPFAM" id="SSF56219">
    <property type="entry name" value="DNase I-like"/>
    <property type="match status" value="2"/>
</dbReference>
<dbReference type="GO" id="GO:0006506">
    <property type="term" value="P:GPI anchor biosynthetic process"/>
    <property type="evidence" value="ECO:0007669"/>
    <property type="project" value="TreeGrafter"/>
</dbReference>
<keyword evidence="1" id="KW-0732">Signal</keyword>
<dbReference type="GO" id="GO:0004519">
    <property type="term" value="F:endonuclease activity"/>
    <property type="evidence" value="ECO:0007669"/>
    <property type="project" value="UniProtKB-KW"/>
</dbReference>
<keyword evidence="3" id="KW-0378">Hydrolase</keyword>
<dbReference type="RefSeq" id="WP_315605762.1">
    <property type="nucleotide sequence ID" value="NZ_CP130318.1"/>
</dbReference>
<feature type="domain" description="BIG2" evidence="2">
    <location>
        <begin position="708"/>
        <end position="788"/>
    </location>
</feature>
<feature type="signal peptide" evidence="1">
    <location>
        <begin position="1"/>
        <end position="33"/>
    </location>
</feature>
<dbReference type="PANTHER" id="PTHR14859">
    <property type="entry name" value="CALCOFLUOR WHITE HYPERSENSITIVE PROTEIN PRECURSOR"/>
    <property type="match status" value="1"/>
</dbReference>
<dbReference type="KEGG" id="paun:MJA45_02690"/>
<keyword evidence="3" id="KW-0255">Endonuclease</keyword>
<keyword evidence="4" id="KW-1185">Reference proteome</keyword>
<dbReference type="Gene3D" id="2.60.40.1080">
    <property type="match status" value="2"/>
</dbReference>
<dbReference type="InterPro" id="IPR051916">
    <property type="entry name" value="GPI-anchor_lipid_remodeler"/>
</dbReference>
<protein>
    <submittedName>
        <fullName evidence="3">Endonuclease/exonuclease/phosphatase family protein</fullName>
    </submittedName>
</protein>
<dbReference type="AlphaFoldDB" id="A0AA96LER8"/>
<dbReference type="EMBL" id="CP130318">
    <property type="protein sequence ID" value="WNQ11985.1"/>
    <property type="molecule type" value="Genomic_DNA"/>
</dbReference>
<feature type="chain" id="PRO_5041732327" evidence="1">
    <location>
        <begin position="34"/>
        <end position="795"/>
    </location>
</feature>
<dbReference type="Gene3D" id="3.60.10.10">
    <property type="entry name" value="Endonuclease/exonuclease/phosphatase"/>
    <property type="match status" value="2"/>
</dbReference>
<dbReference type="SUPFAM" id="SSF49373">
    <property type="entry name" value="Invasin/intimin cell-adhesion fragments"/>
    <property type="match status" value="1"/>
</dbReference>
<dbReference type="Pfam" id="PF23226">
    <property type="entry name" value="Exo_endo_phos_PGAP2IP"/>
    <property type="match status" value="1"/>
</dbReference>
<feature type="domain" description="BIG2" evidence="2">
    <location>
        <begin position="289"/>
        <end position="370"/>
    </location>
</feature>
<dbReference type="InterPro" id="IPR057315">
    <property type="entry name" value="Exo_endo_phos_PGAP2IP_C"/>
</dbReference>
<accession>A0AA96LER8</accession>